<reference evidence="2" key="1">
    <citation type="journal article" date="2019" name="Int. J. Syst. Evol. Microbiol.">
        <title>The Global Catalogue of Microorganisms (GCM) 10K type strain sequencing project: providing services to taxonomists for standard genome sequencing and annotation.</title>
        <authorList>
            <consortium name="The Broad Institute Genomics Platform"/>
            <consortium name="The Broad Institute Genome Sequencing Center for Infectious Disease"/>
            <person name="Wu L."/>
            <person name="Ma J."/>
        </authorList>
    </citation>
    <scope>NUCLEOTIDE SEQUENCE [LARGE SCALE GENOMIC DNA]</scope>
    <source>
        <strain evidence="2">JCM 17979</strain>
    </source>
</reference>
<sequence length="298" mass="31249">MTGPAPEGLVHLGLVYDGPDDLVRQAVPELRRRIAAGDAVSVTADRATVRRVREELGPAGERVEYPPPSTTVTPSEPAFLATVRGWAGSGRRTTVLGCCPASMSAAECGFGEDALNAVLGDLPLTLICCCRRDLDPGLLAVARRTHPLLATPIGTTDNPDYRAPATACPAPAALWGAVAGRVDLDGTGDLAELRRCVAAAAGRTGLEGDAVRAAVLAVHEAAVLAVRRRDPDGPGLVVEIRAEPGRSLFSEIVGPRAPLDDHLDGHHTDPLGRLRPFCTEALVLDDAEHRAVRVLSTM</sequence>
<protein>
    <submittedName>
        <fullName evidence="1">Uncharacterized protein</fullName>
    </submittedName>
</protein>
<dbReference type="EMBL" id="BAABHO010000047">
    <property type="protein sequence ID" value="GAA4804339.1"/>
    <property type="molecule type" value="Genomic_DNA"/>
</dbReference>
<evidence type="ECO:0000313" key="2">
    <source>
        <dbReference type="Proteomes" id="UP001500928"/>
    </source>
</evidence>
<organism evidence="1 2">
    <name type="scientific">Actinomycetospora chlora</name>
    <dbReference type="NCBI Taxonomy" id="663608"/>
    <lineage>
        <taxon>Bacteria</taxon>
        <taxon>Bacillati</taxon>
        <taxon>Actinomycetota</taxon>
        <taxon>Actinomycetes</taxon>
        <taxon>Pseudonocardiales</taxon>
        <taxon>Pseudonocardiaceae</taxon>
        <taxon>Actinomycetospora</taxon>
    </lineage>
</organism>
<dbReference type="Proteomes" id="UP001500928">
    <property type="component" value="Unassembled WGS sequence"/>
</dbReference>
<keyword evidence="2" id="KW-1185">Reference proteome</keyword>
<accession>A0ABP9C444</accession>
<dbReference type="RefSeq" id="WP_345421286.1">
    <property type="nucleotide sequence ID" value="NZ_BAABHO010000047.1"/>
</dbReference>
<comment type="caution">
    <text evidence="1">The sequence shown here is derived from an EMBL/GenBank/DDBJ whole genome shotgun (WGS) entry which is preliminary data.</text>
</comment>
<name>A0ABP9C444_9PSEU</name>
<gene>
    <name evidence="1" type="ORF">GCM10023200_47070</name>
</gene>
<evidence type="ECO:0000313" key="1">
    <source>
        <dbReference type="EMBL" id="GAA4804339.1"/>
    </source>
</evidence>
<proteinExistence type="predicted"/>